<dbReference type="GO" id="GO:1990281">
    <property type="term" value="C:efflux pump complex"/>
    <property type="evidence" value="ECO:0007669"/>
    <property type="project" value="TreeGrafter"/>
</dbReference>
<dbReference type="InterPro" id="IPR058627">
    <property type="entry name" value="MdtA-like_C"/>
</dbReference>
<dbReference type="Gene3D" id="2.40.30.170">
    <property type="match status" value="1"/>
</dbReference>
<dbReference type="AlphaFoldDB" id="A0A3M9NQQ3"/>
<dbReference type="NCBIfam" id="TIGR01730">
    <property type="entry name" value="RND_mfp"/>
    <property type="match status" value="1"/>
</dbReference>
<evidence type="ECO:0000256" key="1">
    <source>
        <dbReference type="ARBA" id="ARBA00009477"/>
    </source>
</evidence>
<dbReference type="Gene3D" id="1.10.287.470">
    <property type="entry name" value="Helix hairpin bin"/>
    <property type="match status" value="1"/>
</dbReference>
<accession>A0A3M9NQQ3</accession>
<feature type="coiled-coil region" evidence="2">
    <location>
        <begin position="22"/>
        <end position="56"/>
    </location>
</feature>
<dbReference type="PANTHER" id="PTHR30469">
    <property type="entry name" value="MULTIDRUG RESISTANCE PROTEIN MDTA"/>
    <property type="match status" value="1"/>
</dbReference>
<feature type="domain" description="Multidrug resistance protein MdtA-like C-terminal permuted SH3" evidence="5">
    <location>
        <begin position="325"/>
        <end position="388"/>
    </location>
</feature>
<evidence type="ECO:0000259" key="5">
    <source>
        <dbReference type="Pfam" id="PF25967"/>
    </source>
</evidence>
<evidence type="ECO:0000256" key="3">
    <source>
        <dbReference type="SAM" id="SignalP"/>
    </source>
</evidence>
<name>A0A3M9NQQ3_9BACT</name>
<dbReference type="InterPro" id="IPR058648">
    <property type="entry name" value="HH_CzcB-like"/>
</dbReference>
<feature type="signal peptide" evidence="3">
    <location>
        <begin position="1"/>
        <end position="20"/>
    </location>
</feature>
<dbReference type="Pfam" id="PF25967">
    <property type="entry name" value="RND-MFP_C"/>
    <property type="match status" value="1"/>
</dbReference>
<dbReference type="EMBL" id="RJJR01000001">
    <property type="protein sequence ID" value="RNI40014.1"/>
    <property type="molecule type" value="Genomic_DNA"/>
</dbReference>
<sequence length="401" mass="43372">MKKITTIGLSMLLISFISSCTNSSKDAQLKDKKAQLEKLKSEQASIDSKIESLQKEIAVLDTGSAIVANPKLVALSTVEKGDFKHYLELQGNVDSKNISYITPSGQPGQIKAIYVKQGDKVHKGELILKLDDAVAQQNVTAIKQQMGSVKAQLGLAQSVYDRQKNLWNQNIGTEVQLLQAKTNVETLQNQLKAIEAQVKTAQEQANQSNVYSDVNGTVDEITAHVGETFNGNPLTGGYIKIVNETDLKITVTVPENYSGKVHKGSPVIVTIPDANQTFNGSISFISQAIGDLNRGFTAEIKVPKGLSLRPNQIAKVKILDYNAPNSIAIPLNTIQTGQEGKFVLLAGKEDSVMVAKKRVVTIGQFYGDSIEVKSGLQPGDKLITEGFQGLFEGDPIFTASK</sequence>
<keyword evidence="2" id="KW-0175">Coiled coil</keyword>
<keyword evidence="7" id="KW-1185">Reference proteome</keyword>
<dbReference type="GO" id="GO:0015562">
    <property type="term" value="F:efflux transmembrane transporter activity"/>
    <property type="evidence" value="ECO:0007669"/>
    <property type="project" value="TreeGrafter"/>
</dbReference>
<feature type="chain" id="PRO_5018321270" evidence="3">
    <location>
        <begin position="21"/>
        <end position="401"/>
    </location>
</feature>
<evidence type="ECO:0000256" key="2">
    <source>
        <dbReference type="SAM" id="Coils"/>
    </source>
</evidence>
<dbReference type="InterPro" id="IPR006143">
    <property type="entry name" value="RND_pump_MFP"/>
</dbReference>
<feature type="domain" description="CzcB-like alpha-helical hairpin" evidence="4">
    <location>
        <begin position="143"/>
        <end position="198"/>
    </location>
</feature>
<comment type="caution">
    <text evidence="6">The sequence shown here is derived from an EMBL/GenBank/DDBJ whole genome shotgun (WGS) entry which is preliminary data.</text>
</comment>
<dbReference type="PANTHER" id="PTHR30469:SF15">
    <property type="entry name" value="HLYD FAMILY OF SECRETION PROTEINS"/>
    <property type="match status" value="1"/>
</dbReference>
<feature type="coiled-coil region" evidence="2">
    <location>
        <begin position="177"/>
        <end position="204"/>
    </location>
</feature>
<dbReference type="OrthoDB" id="9806939at2"/>
<dbReference type="Proteomes" id="UP000267223">
    <property type="component" value="Unassembled WGS sequence"/>
</dbReference>
<dbReference type="Gene3D" id="2.40.420.20">
    <property type="match status" value="1"/>
</dbReference>
<proteinExistence type="inferred from homology"/>
<dbReference type="RefSeq" id="WP_123118905.1">
    <property type="nucleotide sequence ID" value="NZ_RJJR01000001.1"/>
</dbReference>
<keyword evidence="3" id="KW-0732">Signal</keyword>
<gene>
    <name evidence="6" type="ORF">EFY79_01560</name>
</gene>
<dbReference type="PROSITE" id="PS51257">
    <property type="entry name" value="PROKAR_LIPOPROTEIN"/>
    <property type="match status" value="1"/>
</dbReference>
<evidence type="ECO:0000259" key="4">
    <source>
        <dbReference type="Pfam" id="PF25893"/>
    </source>
</evidence>
<dbReference type="Gene3D" id="2.40.50.100">
    <property type="match status" value="1"/>
</dbReference>
<dbReference type="SUPFAM" id="SSF111369">
    <property type="entry name" value="HlyD-like secretion proteins"/>
    <property type="match status" value="1"/>
</dbReference>
<reference evidence="6 7" key="1">
    <citation type="submission" date="2018-11" db="EMBL/GenBank/DDBJ databases">
        <title>Draft genome sequence of Ferruginibacter sp. BO-59.</title>
        <authorList>
            <person name="Im W.T."/>
        </authorList>
    </citation>
    <scope>NUCLEOTIDE SEQUENCE [LARGE SCALE GENOMIC DNA]</scope>
    <source>
        <strain evidence="6 7">BO-59</strain>
    </source>
</reference>
<organism evidence="6 7">
    <name type="scientific">Hanamia caeni</name>
    <dbReference type="NCBI Taxonomy" id="2294116"/>
    <lineage>
        <taxon>Bacteria</taxon>
        <taxon>Pseudomonadati</taxon>
        <taxon>Bacteroidota</taxon>
        <taxon>Chitinophagia</taxon>
        <taxon>Chitinophagales</taxon>
        <taxon>Chitinophagaceae</taxon>
        <taxon>Hanamia</taxon>
    </lineage>
</organism>
<protein>
    <submittedName>
        <fullName evidence="6">Efflux RND transporter periplasmic adaptor subunit</fullName>
    </submittedName>
</protein>
<dbReference type="Pfam" id="PF25893">
    <property type="entry name" value="HH_CzcB"/>
    <property type="match status" value="1"/>
</dbReference>
<evidence type="ECO:0000313" key="6">
    <source>
        <dbReference type="EMBL" id="RNI40014.1"/>
    </source>
</evidence>
<evidence type="ECO:0000313" key="7">
    <source>
        <dbReference type="Proteomes" id="UP000267223"/>
    </source>
</evidence>
<comment type="similarity">
    <text evidence="1">Belongs to the membrane fusion protein (MFP) (TC 8.A.1) family.</text>
</comment>